<evidence type="ECO:0000256" key="1">
    <source>
        <dbReference type="ARBA" id="ARBA00022801"/>
    </source>
</evidence>
<dbReference type="GO" id="GO:0047617">
    <property type="term" value="F:fatty acyl-CoA hydrolase activity"/>
    <property type="evidence" value="ECO:0007669"/>
    <property type="project" value="UniProtKB-EC"/>
</dbReference>
<dbReference type="PANTHER" id="PTHR43240:SF20">
    <property type="entry name" value="MEDIUM_LONG-CHAIN ACYL-COA THIOESTERASE YIGI"/>
    <property type="match status" value="1"/>
</dbReference>
<evidence type="ECO:0000256" key="6">
    <source>
        <dbReference type="ARBA" id="ARBA00040062"/>
    </source>
</evidence>
<dbReference type="Gene3D" id="3.10.129.10">
    <property type="entry name" value="Hotdog Thioesterase"/>
    <property type="match status" value="1"/>
</dbReference>
<dbReference type="CDD" id="cd03443">
    <property type="entry name" value="PaaI_thioesterase"/>
    <property type="match status" value="1"/>
</dbReference>
<dbReference type="InterPro" id="IPR006683">
    <property type="entry name" value="Thioestr_dom"/>
</dbReference>
<accession>A0A1W2C807</accession>
<gene>
    <name evidence="9" type="ORF">SAMN06295998_106108</name>
</gene>
<comment type="catalytic activity">
    <reaction evidence="2">
        <text>a fatty acyl-CoA + H2O = a fatty acid + CoA + H(+)</text>
        <dbReference type="Rhea" id="RHEA:16781"/>
        <dbReference type="ChEBI" id="CHEBI:15377"/>
        <dbReference type="ChEBI" id="CHEBI:15378"/>
        <dbReference type="ChEBI" id="CHEBI:28868"/>
        <dbReference type="ChEBI" id="CHEBI:57287"/>
        <dbReference type="ChEBI" id="CHEBI:77636"/>
        <dbReference type="EC" id="3.1.2.20"/>
    </reaction>
</comment>
<evidence type="ECO:0000256" key="2">
    <source>
        <dbReference type="ARBA" id="ARBA00035880"/>
    </source>
</evidence>
<dbReference type="Pfam" id="PF03061">
    <property type="entry name" value="4HBT"/>
    <property type="match status" value="1"/>
</dbReference>
<dbReference type="AlphaFoldDB" id="A0A1W2C807"/>
<evidence type="ECO:0000313" key="9">
    <source>
        <dbReference type="EMBL" id="SMC80992.1"/>
    </source>
</evidence>
<keyword evidence="1" id="KW-0378">Hydrolase</keyword>
<dbReference type="STRING" id="1387277.SAMN06295998_106108"/>
<feature type="domain" description="Thioesterase" evidence="8">
    <location>
        <begin position="48"/>
        <end position="121"/>
    </location>
</feature>
<dbReference type="SUPFAM" id="SSF54637">
    <property type="entry name" value="Thioesterase/thiol ester dehydrase-isomerase"/>
    <property type="match status" value="1"/>
</dbReference>
<dbReference type="EMBL" id="FWYD01000006">
    <property type="protein sequence ID" value="SMC80992.1"/>
    <property type="molecule type" value="Genomic_DNA"/>
</dbReference>
<proteinExistence type="inferred from homology"/>
<comment type="similarity">
    <text evidence="4">Belongs to the YigI thioesterase family.</text>
</comment>
<dbReference type="NCBIfam" id="TIGR00369">
    <property type="entry name" value="unchar_dom_1"/>
    <property type="match status" value="1"/>
</dbReference>
<protein>
    <recommendedName>
        <fullName evidence="6">Medium/long-chain acyl-CoA thioesterase YigI</fullName>
        <ecNumber evidence="5">3.1.2.20</ecNumber>
    </recommendedName>
</protein>
<evidence type="ECO:0000256" key="3">
    <source>
        <dbReference type="ARBA" id="ARBA00036002"/>
    </source>
</evidence>
<dbReference type="PANTHER" id="PTHR43240">
    <property type="entry name" value="1,4-DIHYDROXY-2-NAPHTHOYL-COA THIOESTERASE 1"/>
    <property type="match status" value="1"/>
</dbReference>
<name>A0A1W2C807_9RHOB</name>
<evidence type="ECO:0000256" key="5">
    <source>
        <dbReference type="ARBA" id="ARBA00038894"/>
    </source>
</evidence>
<dbReference type="RefSeq" id="WP_084353044.1">
    <property type="nucleotide sequence ID" value="NZ_FWYD01000006.1"/>
</dbReference>
<dbReference type="InterPro" id="IPR003736">
    <property type="entry name" value="PAAI_dom"/>
</dbReference>
<organism evidence="9 10">
    <name type="scientific">Primorskyibacter flagellatus</name>
    <dbReference type="NCBI Taxonomy" id="1387277"/>
    <lineage>
        <taxon>Bacteria</taxon>
        <taxon>Pseudomonadati</taxon>
        <taxon>Pseudomonadota</taxon>
        <taxon>Alphaproteobacteria</taxon>
        <taxon>Rhodobacterales</taxon>
        <taxon>Roseobacteraceae</taxon>
        <taxon>Primorskyibacter</taxon>
    </lineage>
</organism>
<dbReference type="InterPro" id="IPR029069">
    <property type="entry name" value="HotDog_dom_sf"/>
</dbReference>
<keyword evidence="10" id="KW-1185">Reference proteome</keyword>
<evidence type="ECO:0000313" key="10">
    <source>
        <dbReference type="Proteomes" id="UP000192330"/>
    </source>
</evidence>
<comment type="catalytic activity">
    <reaction evidence="7">
        <text>a medium-chain fatty acyl-CoA + H2O = a medium-chain fatty acid + CoA + H(+)</text>
        <dbReference type="Rhea" id="RHEA:68184"/>
        <dbReference type="ChEBI" id="CHEBI:15377"/>
        <dbReference type="ChEBI" id="CHEBI:15378"/>
        <dbReference type="ChEBI" id="CHEBI:57287"/>
        <dbReference type="ChEBI" id="CHEBI:59558"/>
        <dbReference type="ChEBI" id="CHEBI:90546"/>
    </reaction>
</comment>
<sequence>MDQITQRIHDSFARQSLMATFGASLASVTQGAVTIRAPILPLALQQAGFGHGGLVFSLGDSAAGYSALSMLPPDQEVVTAEMKINFLGPAKGDELIARGKIIRNGRRLVVVTAEVSARTGEIETLIAIAQGTMVPAPT</sequence>
<dbReference type="OrthoDB" id="9806185at2"/>
<evidence type="ECO:0000256" key="7">
    <source>
        <dbReference type="ARBA" id="ARBA00048062"/>
    </source>
</evidence>
<comment type="catalytic activity">
    <reaction evidence="3">
        <text>a long-chain fatty acyl-CoA + H2O = a long-chain fatty acid + CoA + H(+)</text>
        <dbReference type="Rhea" id="RHEA:67680"/>
        <dbReference type="ChEBI" id="CHEBI:15377"/>
        <dbReference type="ChEBI" id="CHEBI:15378"/>
        <dbReference type="ChEBI" id="CHEBI:57287"/>
        <dbReference type="ChEBI" id="CHEBI:57560"/>
        <dbReference type="ChEBI" id="CHEBI:83139"/>
    </reaction>
</comment>
<evidence type="ECO:0000256" key="4">
    <source>
        <dbReference type="ARBA" id="ARBA00038381"/>
    </source>
</evidence>
<reference evidence="9 10" key="1">
    <citation type="submission" date="2017-04" db="EMBL/GenBank/DDBJ databases">
        <authorList>
            <person name="Afonso C.L."/>
            <person name="Miller P.J."/>
            <person name="Scott M.A."/>
            <person name="Spackman E."/>
            <person name="Goraichik I."/>
            <person name="Dimitrov K.M."/>
            <person name="Suarez D.L."/>
            <person name="Swayne D.E."/>
        </authorList>
    </citation>
    <scope>NUCLEOTIDE SEQUENCE [LARGE SCALE GENOMIC DNA]</scope>
    <source>
        <strain evidence="9 10">CGMCC 1.12644</strain>
    </source>
</reference>
<dbReference type="EC" id="3.1.2.20" evidence="5"/>
<evidence type="ECO:0000259" key="8">
    <source>
        <dbReference type="Pfam" id="PF03061"/>
    </source>
</evidence>
<dbReference type="Proteomes" id="UP000192330">
    <property type="component" value="Unassembled WGS sequence"/>
</dbReference>